<dbReference type="InterPro" id="IPR029063">
    <property type="entry name" value="SAM-dependent_MTases_sf"/>
</dbReference>
<dbReference type="GO" id="GO:0008168">
    <property type="term" value="F:methyltransferase activity"/>
    <property type="evidence" value="ECO:0007669"/>
    <property type="project" value="UniProtKB-KW"/>
</dbReference>
<accession>A0A8E0M8M4</accession>
<dbReference type="CDD" id="cd02440">
    <property type="entry name" value="AdoMet_MTases"/>
    <property type="match status" value="1"/>
</dbReference>
<sequence length="287" mass="31588">MSTNHDIQDNLSNWDDRANIHAGGGYGDIAGFINNPNGVTGTVKRDLEVLLPHLPANSVKGQRLLHLQSHIGTDTLSWWRLGAVHVHGIDFSPNSLHYARDIAKQAGADITYVQSDARYAAKALANEAQGFDVIVTSAGTITWLPDLQDWANSIAALLAPDGIFMIRDNHPLLFALDNDGFTITQNYFSGAEISYDSDGSYTAGSKGLIQHTRNHNWAHDFQEITSVLLKAGLTIEALGEQPITDWQALPMLTFNQEEDGWQMPADLPQIPLTFSLVARKQYDKEPT</sequence>
<keyword evidence="2" id="KW-0808">Transferase</keyword>
<dbReference type="GO" id="GO:0032259">
    <property type="term" value="P:methylation"/>
    <property type="evidence" value="ECO:0007669"/>
    <property type="project" value="UniProtKB-KW"/>
</dbReference>
<dbReference type="AlphaFoldDB" id="A0A8E0M8M4"/>
<evidence type="ECO:0000259" key="1">
    <source>
        <dbReference type="Pfam" id="PF13649"/>
    </source>
</evidence>
<dbReference type="Gene3D" id="3.40.50.150">
    <property type="entry name" value="Vaccinia Virus protein VP39"/>
    <property type="match status" value="1"/>
</dbReference>
<feature type="domain" description="Methyltransferase" evidence="1">
    <location>
        <begin position="72"/>
        <end position="162"/>
    </location>
</feature>
<evidence type="ECO:0000313" key="3">
    <source>
        <dbReference type="Proteomes" id="UP000014303"/>
    </source>
</evidence>
<proteinExistence type="predicted"/>
<organism evidence="2 3">
    <name type="scientific">Lacticaseibacillus paracasei subsp. paracasei Lpp7</name>
    <dbReference type="NCBI Taxonomy" id="1256200"/>
    <lineage>
        <taxon>Bacteria</taxon>
        <taxon>Bacillati</taxon>
        <taxon>Bacillota</taxon>
        <taxon>Bacilli</taxon>
        <taxon>Lactobacillales</taxon>
        <taxon>Lactobacillaceae</taxon>
        <taxon>Lacticaseibacillus</taxon>
    </lineage>
</organism>
<dbReference type="Proteomes" id="UP000014303">
    <property type="component" value="Unassembled WGS sequence"/>
</dbReference>
<gene>
    <name evidence="2" type="ORF">Lpp7_09253</name>
</gene>
<keyword evidence="2" id="KW-0489">Methyltransferase</keyword>
<dbReference type="SUPFAM" id="SSF53335">
    <property type="entry name" value="S-adenosyl-L-methionine-dependent methyltransferases"/>
    <property type="match status" value="1"/>
</dbReference>
<dbReference type="InterPro" id="IPR041698">
    <property type="entry name" value="Methyltransf_25"/>
</dbReference>
<name>A0A8E0M8M4_LACPA</name>
<protein>
    <submittedName>
        <fullName evidence="2">Type 12 methyltransferase</fullName>
    </submittedName>
</protein>
<dbReference type="Pfam" id="PF13649">
    <property type="entry name" value="Methyltransf_25"/>
    <property type="match status" value="1"/>
</dbReference>
<reference evidence="2 3" key="1">
    <citation type="journal article" date="2013" name="PLoS ONE">
        <title>Lactobacillus paracasei comparative genomics: towards species pan-genome definition and exploitation of diversity.</title>
        <authorList>
            <person name="Smokvina T."/>
            <person name="Wels M."/>
            <person name="Polka J."/>
            <person name="Chervaux C."/>
            <person name="Brisse S."/>
            <person name="Boekhorst J."/>
            <person name="van Hylckama Vlieg J.E."/>
            <person name="Siezen R.J."/>
        </authorList>
    </citation>
    <scope>NUCLEOTIDE SEQUENCE [LARGE SCALE GENOMIC DNA]</scope>
    <source>
        <strain evidence="2 3">Lpp7</strain>
    </source>
</reference>
<dbReference type="EMBL" id="ANJV01000139">
    <property type="protein sequence ID" value="EPC51428.1"/>
    <property type="molecule type" value="Genomic_DNA"/>
</dbReference>
<comment type="caution">
    <text evidence="2">The sequence shown here is derived from an EMBL/GenBank/DDBJ whole genome shotgun (WGS) entry which is preliminary data.</text>
</comment>
<evidence type="ECO:0000313" key="2">
    <source>
        <dbReference type="EMBL" id="EPC51428.1"/>
    </source>
</evidence>